<dbReference type="PROSITE" id="PS00497">
    <property type="entry name" value="TYROSINASE_1"/>
    <property type="match status" value="1"/>
</dbReference>
<feature type="domain" description="Tyrosinase copper-binding" evidence="13">
    <location>
        <begin position="291"/>
        <end position="302"/>
    </location>
</feature>
<dbReference type="SUPFAM" id="SSF48056">
    <property type="entry name" value="Di-copper centre-containing domain"/>
    <property type="match status" value="1"/>
</dbReference>
<dbReference type="AlphaFoldDB" id="A0A1Y2A1T8"/>
<dbReference type="PANTHER" id="PTHR11474:SF76">
    <property type="entry name" value="SHKT DOMAIN-CONTAINING PROTEIN"/>
    <property type="match status" value="1"/>
</dbReference>
<dbReference type="EC" id="1.14.18.1" evidence="3"/>
<keyword evidence="7" id="KW-0503">Monooxygenase</keyword>
<evidence type="ECO:0000256" key="1">
    <source>
        <dbReference type="ARBA" id="ARBA00001973"/>
    </source>
</evidence>
<evidence type="ECO:0000256" key="8">
    <source>
        <dbReference type="ARBA" id="ARBA00023101"/>
    </source>
</evidence>
<dbReference type="Pfam" id="PF18132">
    <property type="entry name" value="Tyrosinase_C"/>
    <property type="match status" value="1"/>
</dbReference>
<dbReference type="InterPro" id="IPR041640">
    <property type="entry name" value="Tyrosinase_C"/>
</dbReference>
<comment type="similarity">
    <text evidence="2">Belongs to the tyrosinase family.</text>
</comment>
<keyword evidence="15" id="KW-1185">Reference proteome</keyword>
<name>A0A1Y2A1T8_9PLEO</name>
<evidence type="ECO:0000313" key="15">
    <source>
        <dbReference type="Proteomes" id="UP000193144"/>
    </source>
</evidence>
<proteinExistence type="inferred from homology"/>
<evidence type="ECO:0000256" key="6">
    <source>
        <dbReference type="ARBA" id="ARBA00023008"/>
    </source>
</evidence>
<dbReference type="GO" id="GO:0004503">
    <property type="term" value="F:tyrosinase activity"/>
    <property type="evidence" value="ECO:0007669"/>
    <property type="project" value="UniProtKB-EC"/>
</dbReference>
<evidence type="ECO:0000313" key="14">
    <source>
        <dbReference type="EMBL" id="ORY16466.1"/>
    </source>
</evidence>
<comment type="catalytic activity">
    <reaction evidence="10">
        <text>L-tyrosine + O2 = L-dopaquinone + H2O</text>
        <dbReference type="Rhea" id="RHEA:18117"/>
        <dbReference type="ChEBI" id="CHEBI:15377"/>
        <dbReference type="ChEBI" id="CHEBI:15379"/>
        <dbReference type="ChEBI" id="CHEBI:57924"/>
        <dbReference type="ChEBI" id="CHEBI:58315"/>
        <dbReference type="EC" id="1.14.18.1"/>
    </reaction>
</comment>
<dbReference type="Gene3D" id="2.60.310.20">
    <property type="match status" value="1"/>
</dbReference>
<evidence type="ECO:0000259" key="13">
    <source>
        <dbReference type="PROSITE" id="PS00498"/>
    </source>
</evidence>
<keyword evidence="6" id="KW-0186">Copper</keyword>
<evidence type="ECO:0000256" key="4">
    <source>
        <dbReference type="ARBA" id="ARBA00022723"/>
    </source>
</evidence>
<keyword evidence="5" id="KW-0560">Oxidoreductase</keyword>
<comment type="catalytic activity">
    <reaction evidence="9">
        <text>2 L-dopa + O2 = 2 L-dopaquinone + 2 H2O</text>
        <dbReference type="Rhea" id="RHEA:34287"/>
        <dbReference type="ChEBI" id="CHEBI:15377"/>
        <dbReference type="ChEBI" id="CHEBI:15379"/>
        <dbReference type="ChEBI" id="CHEBI:57504"/>
        <dbReference type="ChEBI" id="CHEBI:57924"/>
        <dbReference type="EC" id="1.14.18.1"/>
    </reaction>
</comment>
<dbReference type="GO" id="GO:0046872">
    <property type="term" value="F:metal ion binding"/>
    <property type="evidence" value="ECO:0007669"/>
    <property type="project" value="UniProtKB-KW"/>
</dbReference>
<evidence type="ECO:0000259" key="12">
    <source>
        <dbReference type="PROSITE" id="PS00497"/>
    </source>
</evidence>
<accession>A0A1Y2A1T8</accession>
<comment type="cofactor">
    <cofactor evidence="1">
        <name>Cu(2+)</name>
        <dbReference type="ChEBI" id="CHEBI:29036"/>
    </cofactor>
</comment>
<dbReference type="PRINTS" id="PR00092">
    <property type="entry name" value="TYROSINASE"/>
</dbReference>
<dbReference type="EMBL" id="MCFA01000018">
    <property type="protein sequence ID" value="ORY16466.1"/>
    <property type="molecule type" value="Genomic_DNA"/>
</dbReference>
<evidence type="ECO:0000256" key="9">
    <source>
        <dbReference type="ARBA" id="ARBA00048233"/>
    </source>
</evidence>
<feature type="compositionally biased region" description="Polar residues" evidence="11">
    <location>
        <begin position="1"/>
        <end position="12"/>
    </location>
</feature>
<organism evidence="14 15">
    <name type="scientific">Clohesyomyces aquaticus</name>
    <dbReference type="NCBI Taxonomy" id="1231657"/>
    <lineage>
        <taxon>Eukaryota</taxon>
        <taxon>Fungi</taxon>
        <taxon>Dikarya</taxon>
        <taxon>Ascomycota</taxon>
        <taxon>Pezizomycotina</taxon>
        <taxon>Dothideomycetes</taxon>
        <taxon>Pleosporomycetidae</taxon>
        <taxon>Pleosporales</taxon>
        <taxon>Lindgomycetaceae</taxon>
        <taxon>Clohesyomyces</taxon>
    </lineage>
</organism>
<evidence type="ECO:0000256" key="7">
    <source>
        <dbReference type="ARBA" id="ARBA00023033"/>
    </source>
</evidence>
<dbReference type="STRING" id="1231657.A0A1Y2A1T8"/>
<keyword evidence="4" id="KW-0479">Metal-binding</keyword>
<dbReference type="PANTHER" id="PTHR11474">
    <property type="entry name" value="TYROSINASE FAMILY MEMBER"/>
    <property type="match status" value="1"/>
</dbReference>
<evidence type="ECO:0000256" key="3">
    <source>
        <dbReference type="ARBA" id="ARBA00011906"/>
    </source>
</evidence>
<dbReference type="InterPro" id="IPR002227">
    <property type="entry name" value="Tyrosinase_Cu-bd"/>
</dbReference>
<dbReference type="InterPro" id="IPR050316">
    <property type="entry name" value="Tyrosinase/Hemocyanin"/>
</dbReference>
<sequence length="721" mass="78886">MASSRVTATGIPTTPGPNGSLPLRREIRDLQTNFKDQFNLYLLGLVDLQKKPVKELLSYYQLAGIHGEPYVPWNGVTGNPNASFGGYCTHSSILFLTWHRPYLAIYEQALYASVQAVAKQFPEPLRTRYVAAAKDFRLPYWDWAARINSGSSAFPSAVSSSTIRVVDVDGGEKPINNPLYSFRFDDKTIPSELSLDRNWRRYPNTKRAPDRNGNSQNGVVSQIITNENESLRTNVSLILLSYDKFDGFSNNAWLQNEDAGQYGSLEDLHGEIHDKVGEGGHMGSLAVSAFDPVFWLHHTNVDRLWAIWQALHPNAYVIDKVSSAQEANFVITAGSRISGTTDLKPWYDATGTKFWNSNGVKNTMPFGHAYPETQRWLYPSDQAYQTAVTNEVVRQYGANRITSFFSSLAAAPKDAPITATPTPIASHPKPAPVAQASVSEDAHPHLNFAKKAVAHPIETAKGLFHHEHAKEPAAKVAEIPAPKDESTPTPPKPAEEKPAATPSPAPAPAAAPAVPAVAQAQASIQAQSAAPAPKSSVVPLNIPEKFAHLVPDRTYNEWITNLRTVKHGLNQTFRVLIFLGDFNPDPSTWPTEYNVVGRFTVLGRGDDTPCEKCRQDIDSELVITGTVPLTSALLQDIVAGRLASLKSEDVEPYLEKNLHWRVTLFDGSEKPRGEVPGLKVSVVSTKVQIGDDGIPVYSGTYDLHPTITDGRPAGLAPGDQI</sequence>
<dbReference type="PROSITE" id="PS00498">
    <property type="entry name" value="TYROSINASE_2"/>
    <property type="match status" value="1"/>
</dbReference>
<feature type="region of interest" description="Disordered" evidence="11">
    <location>
        <begin position="471"/>
        <end position="514"/>
    </location>
</feature>
<protein>
    <recommendedName>
        <fullName evidence="3">tyrosinase</fullName>
        <ecNumber evidence="3">1.14.18.1</ecNumber>
    </recommendedName>
</protein>
<comment type="caution">
    <text evidence="14">The sequence shown here is derived from an EMBL/GenBank/DDBJ whole genome shotgun (WGS) entry which is preliminary data.</text>
</comment>
<evidence type="ECO:0000256" key="10">
    <source>
        <dbReference type="ARBA" id="ARBA00048881"/>
    </source>
</evidence>
<feature type="domain" description="Tyrosinase copper-binding" evidence="12">
    <location>
        <begin position="90"/>
        <end position="107"/>
    </location>
</feature>
<dbReference type="InterPro" id="IPR008922">
    <property type="entry name" value="Di-copper_centre_dom_sf"/>
</dbReference>
<dbReference type="Gene3D" id="1.10.1280.10">
    <property type="entry name" value="Di-copper center containing domain from catechol oxidase"/>
    <property type="match status" value="1"/>
</dbReference>
<dbReference type="Pfam" id="PF00264">
    <property type="entry name" value="Tyrosinase"/>
    <property type="match status" value="1"/>
</dbReference>
<reference evidence="14 15" key="1">
    <citation type="submission" date="2016-07" db="EMBL/GenBank/DDBJ databases">
        <title>Pervasive Adenine N6-methylation of Active Genes in Fungi.</title>
        <authorList>
            <consortium name="DOE Joint Genome Institute"/>
            <person name="Mondo S.J."/>
            <person name="Dannebaum R.O."/>
            <person name="Kuo R.C."/>
            <person name="Labutti K."/>
            <person name="Haridas S."/>
            <person name="Kuo A."/>
            <person name="Salamov A."/>
            <person name="Ahrendt S.R."/>
            <person name="Lipzen A."/>
            <person name="Sullivan W."/>
            <person name="Andreopoulos W.B."/>
            <person name="Clum A."/>
            <person name="Lindquist E."/>
            <person name="Daum C."/>
            <person name="Ramamoorthy G.K."/>
            <person name="Gryganskyi A."/>
            <person name="Culley D."/>
            <person name="Magnuson J.K."/>
            <person name="James T.Y."/>
            <person name="O'Malley M.A."/>
            <person name="Stajich J.E."/>
            <person name="Spatafora J.W."/>
            <person name="Visel A."/>
            <person name="Grigoriev I.V."/>
        </authorList>
    </citation>
    <scope>NUCLEOTIDE SEQUENCE [LARGE SCALE GENOMIC DNA]</scope>
    <source>
        <strain evidence="14 15">CBS 115471</strain>
    </source>
</reference>
<dbReference type="GO" id="GO:0042438">
    <property type="term" value="P:melanin biosynthetic process"/>
    <property type="evidence" value="ECO:0007669"/>
    <property type="project" value="UniProtKB-KW"/>
</dbReference>
<feature type="region of interest" description="Disordered" evidence="11">
    <location>
        <begin position="419"/>
        <end position="438"/>
    </location>
</feature>
<evidence type="ECO:0000256" key="5">
    <source>
        <dbReference type="ARBA" id="ARBA00023002"/>
    </source>
</evidence>
<gene>
    <name evidence="14" type="ORF">BCR34DRAFT_597744</name>
</gene>
<evidence type="ECO:0000256" key="2">
    <source>
        <dbReference type="ARBA" id="ARBA00009928"/>
    </source>
</evidence>
<dbReference type="OrthoDB" id="6132182at2759"/>
<dbReference type="Proteomes" id="UP000193144">
    <property type="component" value="Unassembled WGS sequence"/>
</dbReference>
<feature type="region of interest" description="Disordered" evidence="11">
    <location>
        <begin position="1"/>
        <end position="21"/>
    </location>
</feature>
<evidence type="ECO:0000256" key="11">
    <source>
        <dbReference type="SAM" id="MobiDB-lite"/>
    </source>
</evidence>
<keyword evidence="8" id="KW-0470">Melanin biosynthesis</keyword>